<accession>A0A1X9NGJ1</accession>
<keyword evidence="1" id="KW-1133">Transmembrane helix</keyword>
<keyword evidence="1" id="KW-0472">Membrane</keyword>
<proteinExistence type="predicted"/>
<evidence type="ECO:0000313" key="2">
    <source>
        <dbReference type="EMBL" id="ARN74067.1"/>
    </source>
</evidence>
<feature type="transmembrane region" description="Helical" evidence="1">
    <location>
        <begin position="21"/>
        <end position="43"/>
    </location>
</feature>
<dbReference type="SUPFAM" id="SSF52833">
    <property type="entry name" value="Thioredoxin-like"/>
    <property type="match status" value="1"/>
</dbReference>
<sequence length="213" mass="24193">MSGQGFKSEKEIEINKKNRKVILGIFGIPALVFILSTGLYFLVSSKTVDMGTVNNGALVVPPLQFAELPLMNLDGQPFDYSKPEPKWAFVVLGDQRCEGNCERMLYIARQSIIALAKKMNRVRLFYVTNNGIDEALSERFKTEYKGIEVIALKDSDVRQLFSPVELEPFKASTFYVVDPRGWLMMHYEAENTEQDTLNTLGKAVVRDMKRLIK</sequence>
<dbReference type="InterPro" id="IPR036249">
    <property type="entry name" value="Thioredoxin-like_sf"/>
</dbReference>
<gene>
    <name evidence="2" type="ORF">BST96_08000</name>
</gene>
<organism evidence="2 3">
    <name type="scientific">Oceanicoccus sagamiensis</name>
    <dbReference type="NCBI Taxonomy" id="716816"/>
    <lineage>
        <taxon>Bacteria</taxon>
        <taxon>Pseudomonadati</taxon>
        <taxon>Pseudomonadota</taxon>
        <taxon>Gammaproteobacteria</taxon>
        <taxon>Cellvibrionales</taxon>
        <taxon>Spongiibacteraceae</taxon>
        <taxon>Oceanicoccus</taxon>
    </lineage>
</organism>
<dbReference type="RefSeq" id="WP_085758198.1">
    <property type="nucleotide sequence ID" value="NZ_CP019343.1"/>
</dbReference>
<keyword evidence="1" id="KW-0812">Transmembrane</keyword>
<name>A0A1X9NGJ1_9GAMM</name>
<evidence type="ECO:0000256" key="1">
    <source>
        <dbReference type="SAM" id="Phobius"/>
    </source>
</evidence>
<evidence type="ECO:0008006" key="4">
    <source>
        <dbReference type="Google" id="ProtNLM"/>
    </source>
</evidence>
<dbReference type="KEGG" id="osg:BST96_08000"/>
<dbReference type="AlphaFoldDB" id="A0A1X9NGJ1"/>
<protein>
    <recommendedName>
        <fullName evidence="4">Thioredoxin domain-containing protein</fullName>
    </recommendedName>
</protein>
<dbReference type="EMBL" id="CP019343">
    <property type="protein sequence ID" value="ARN74067.1"/>
    <property type="molecule type" value="Genomic_DNA"/>
</dbReference>
<dbReference type="OrthoDB" id="9785445at2"/>
<reference evidence="2 3" key="1">
    <citation type="submission" date="2016-11" db="EMBL/GenBank/DDBJ databases">
        <title>Trade-off between light-utilization and light-protection in marine flavobacteria.</title>
        <authorList>
            <person name="Kumagai Y."/>
        </authorList>
    </citation>
    <scope>NUCLEOTIDE SEQUENCE [LARGE SCALE GENOMIC DNA]</scope>
    <source>
        <strain evidence="2 3">NBRC 107125</strain>
    </source>
</reference>
<dbReference type="Proteomes" id="UP000193450">
    <property type="component" value="Chromosome"/>
</dbReference>
<dbReference type="STRING" id="716816.BST96_08000"/>
<evidence type="ECO:0000313" key="3">
    <source>
        <dbReference type="Proteomes" id="UP000193450"/>
    </source>
</evidence>
<keyword evidence="3" id="KW-1185">Reference proteome</keyword>